<name>A0ABN9TQC4_9DINO</name>
<evidence type="ECO:0000256" key="1">
    <source>
        <dbReference type="SAM" id="MobiDB-lite"/>
    </source>
</evidence>
<accession>A0ABN9TQC4</accession>
<sequence length="290" mass="30327">PRKGAVGGAKLEIWANAPVGEALRPRPRDAPPRQVAALGGPPEQRALSTEGRADSAVRPLCGAEERAWRCRSPERDCAGSPTGGLAVAVARLVADPAAEGRWQLPEAELRWVKPGGPAHFSGGIDADGSMVNPSWPRLRAGGWAVVVRDNNALEQGLRGPLPVPATCSLAPEIWVIIDNEAVVDGLLAGRARCCGGGSVAAHLWRRLWGVLEDGQLAPAGENLAVAKIKARVPGAERHAPSVGQRASHVLDDEADKFAKMGAAACPVPTRAAVRAGARSKWAKCVPEYVA</sequence>
<reference evidence="2" key="1">
    <citation type="submission" date="2023-10" db="EMBL/GenBank/DDBJ databases">
        <authorList>
            <person name="Chen Y."/>
            <person name="Shah S."/>
            <person name="Dougan E. K."/>
            <person name="Thang M."/>
            <person name="Chan C."/>
        </authorList>
    </citation>
    <scope>NUCLEOTIDE SEQUENCE [LARGE SCALE GENOMIC DNA]</scope>
</reference>
<comment type="caution">
    <text evidence="2">The sequence shown here is derived from an EMBL/GenBank/DDBJ whole genome shotgun (WGS) entry which is preliminary data.</text>
</comment>
<gene>
    <name evidence="2" type="ORF">PCOR1329_LOCUS40620</name>
</gene>
<dbReference type="EMBL" id="CAUYUJ010014898">
    <property type="protein sequence ID" value="CAK0847411.1"/>
    <property type="molecule type" value="Genomic_DNA"/>
</dbReference>
<feature type="non-terminal residue" evidence="2">
    <location>
        <position position="1"/>
    </location>
</feature>
<evidence type="ECO:0000313" key="3">
    <source>
        <dbReference type="Proteomes" id="UP001189429"/>
    </source>
</evidence>
<dbReference type="Proteomes" id="UP001189429">
    <property type="component" value="Unassembled WGS sequence"/>
</dbReference>
<keyword evidence="3" id="KW-1185">Reference proteome</keyword>
<proteinExistence type="predicted"/>
<feature type="non-terminal residue" evidence="2">
    <location>
        <position position="290"/>
    </location>
</feature>
<protein>
    <submittedName>
        <fullName evidence="2">Uncharacterized protein</fullName>
    </submittedName>
</protein>
<evidence type="ECO:0000313" key="2">
    <source>
        <dbReference type="EMBL" id="CAK0847411.1"/>
    </source>
</evidence>
<feature type="region of interest" description="Disordered" evidence="1">
    <location>
        <begin position="16"/>
        <end position="53"/>
    </location>
</feature>
<organism evidence="2 3">
    <name type="scientific">Prorocentrum cordatum</name>
    <dbReference type="NCBI Taxonomy" id="2364126"/>
    <lineage>
        <taxon>Eukaryota</taxon>
        <taxon>Sar</taxon>
        <taxon>Alveolata</taxon>
        <taxon>Dinophyceae</taxon>
        <taxon>Prorocentrales</taxon>
        <taxon>Prorocentraceae</taxon>
        <taxon>Prorocentrum</taxon>
    </lineage>
</organism>